<dbReference type="RefSeq" id="WP_320004549.1">
    <property type="nucleotide sequence ID" value="NZ_JAUHJS010000005.1"/>
</dbReference>
<evidence type="ECO:0000259" key="1">
    <source>
        <dbReference type="Pfam" id="PF13568"/>
    </source>
</evidence>
<protein>
    <submittedName>
        <fullName evidence="2">Porin family protein</fullName>
    </submittedName>
</protein>
<dbReference type="Pfam" id="PF13568">
    <property type="entry name" value="OMP_b-brl_2"/>
    <property type="match status" value="1"/>
</dbReference>
<proteinExistence type="predicted"/>
<sequence length="199" mass="22506">MRTFFLCLCIWGLVPNVSQAQKRIEAVAGMNLSKIYRTQGMASLSHMLARPHVGFLYTSDGENSFGLQSGLILSQRGERTEEPDTRLTLSYLEIPLLFSYIPEQQLRFHLGPSIGLLLHRKLSLQNRTENLQGVLFDRILDVGVKIGASHQFTEHLSFSAYYFHSLLPIEETPSTNSTSVVKLYNQSIQISLGYTLWTP</sequence>
<accession>A0ABT8F6Z9</accession>
<gene>
    <name evidence="2" type="ORF">QWY31_10910</name>
</gene>
<dbReference type="InterPro" id="IPR025665">
    <property type="entry name" value="Beta-barrel_OMP_2"/>
</dbReference>
<evidence type="ECO:0000313" key="2">
    <source>
        <dbReference type="EMBL" id="MDN4166014.1"/>
    </source>
</evidence>
<dbReference type="EMBL" id="JAUHJS010000005">
    <property type="protein sequence ID" value="MDN4166014.1"/>
    <property type="molecule type" value="Genomic_DNA"/>
</dbReference>
<comment type="caution">
    <text evidence="2">The sequence shown here is derived from an EMBL/GenBank/DDBJ whole genome shotgun (WGS) entry which is preliminary data.</text>
</comment>
<keyword evidence="3" id="KW-1185">Reference proteome</keyword>
<organism evidence="2 3">
    <name type="scientific">Shiella aurantiaca</name>
    <dbReference type="NCBI Taxonomy" id="3058365"/>
    <lineage>
        <taxon>Bacteria</taxon>
        <taxon>Pseudomonadati</taxon>
        <taxon>Bacteroidota</taxon>
        <taxon>Cytophagia</taxon>
        <taxon>Cytophagales</taxon>
        <taxon>Shiellaceae</taxon>
        <taxon>Shiella</taxon>
    </lineage>
</organism>
<evidence type="ECO:0000313" key="3">
    <source>
        <dbReference type="Proteomes" id="UP001168552"/>
    </source>
</evidence>
<name>A0ABT8F6Z9_9BACT</name>
<feature type="domain" description="Outer membrane protein beta-barrel" evidence="1">
    <location>
        <begin position="23"/>
        <end position="168"/>
    </location>
</feature>
<reference evidence="2" key="1">
    <citation type="submission" date="2023-06" db="EMBL/GenBank/DDBJ databases">
        <title>Cytophagales bacterium Strain LB-30, isolated from soil.</title>
        <authorList>
            <person name="Liu B."/>
        </authorList>
    </citation>
    <scope>NUCLEOTIDE SEQUENCE</scope>
    <source>
        <strain evidence="2">LB-30</strain>
    </source>
</reference>
<dbReference type="Proteomes" id="UP001168552">
    <property type="component" value="Unassembled WGS sequence"/>
</dbReference>